<evidence type="ECO:0000313" key="6">
    <source>
        <dbReference type="Proteomes" id="UP000823824"/>
    </source>
</evidence>
<keyword evidence="1" id="KW-0805">Transcription regulation</keyword>
<dbReference type="InterPro" id="IPR011991">
    <property type="entry name" value="ArsR-like_HTH"/>
</dbReference>
<sequence length="142" mass="16308">MERSLHILLYRTFHAQRNYLRPSLQELGLGTGQPKLLAYLSARGPCHQKQLADYFDVDPANISRMVDSLERGGFVARRTDGRRDLVEVTARGRDASAVWQARCRQMEAVLLQGFTPEERERFADYLVRAYQNIHGKQGETMP</sequence>
<gene>
    <name evidence="5" type="ORF">H9787_09375</name>
</gene>
<dbReference type="PRINTS" id="PR00598">
    <property type="entry name" value="HTHMARR"/>
</dbReference>
<accession>A0A9D2RS07</accession>
<evidence type="ECO:0000256" key="3">
    <source>
        <dbReference type="ARBA" id="ARBA00023163"/>
    </source>
</evidence>
<evidence type="ECO:0000256" key="1">
    <source>
        <dbReference type="ARBA" id="ARBA00023015"/>
    </source>
</evidence>
<dbReference type="PANTHER" id="PTHR42756:SF1">
    <property type="entry name" value="TRANSCRIPTIONAL REPRESSOR OF EMRAB OPERON"/>
    <property type="match status" value="1"/>
</dbReference>
<dbReference type="InterPro" id="IPR036390">
    <property type="entry name" value="WH_DNA-bd_sf"/>
</dbReference>
<feature type="domain" description="HTH marR-type" evidence="4">
    <location>
        <begin position="2"/>
        <end position="131"/>
    </location>
</feature>
<keyword evidence="2" id="KW-0238">DNA-binding</keyword>
<dbReference type="Proteomes" id="UP000823824">
    <property type="component" value="Unassembled WGS sequence"/>
</dbReference>
<evidence type="ECO:0000313" key="5">
    <source>
        <dbReference type="EMBL" id="HJB13910.1"/>
    </source>
</evidence>
<reference evidence="5" key="2">
    <citation type="submission" date="2021-04" db="EMBL/GenBank/DDBJ databases">
        <authorList>
            <person name="Gilroy R."/>
        </authorList>
    </citation>
    <scope>NUCLEOTIDE SEQUENCE</scope>
    <source>
        <strain evidence="5">ChiBcec18-1249</strain>
    </source>
</reference>
<keyword evidence="3" id="KW-0804">Transcription</keyword>
<organism evidence="5 6">
    <name type="scientific">Candidatus Oscillibacter excrementigallinarum</name>
    <dbReference type="NCBI Taxonomy" id="2838716"/>
    <lineage>
        <taxon>Bacteria</taxon>
        <taxon>Bacillati</taxon>
        <taxon>Bacillota</taxon>
        <taxon>Clostridia</taxon>
        <taxon>Eubacteriales</taxon>
        <taxon>Oscillospiraceae</taxon>
        <taxon>Oscillibacter</taxon>
    </lineage>
</organism>
<dbReference type="EMBL" id="DWZJ01000085">
    <property type="protein sequence ID" value="HJB13910.1"/>
    <property type="molecule type" value="Genomic_DNA"/>
</dbReference>
<evidence type="ECO:0000259" key="4">
    <source>
        <dbReference type="PROSITE" id="PS50995"/>
    </source>
</evidence>
<dbReference type="Gene3D" id="1.10.10.10">
    <property type="entry name" value="Winged helix-like DNA-binding domain superfamily/Winged helix DNA-binding domain"/>
    <property type="match status" value="1"/>
</dbReference>
<name>A0A9D2RS07_9FIRM</name>
<protein>
    <submittedName>
        <fullName evidence="5">MarR family transcriptional regulator</fullName>
    </submittedName>
</protein>
<dbReference type="SUPFAM" id="SSF46785">
    <property type="entry name" value="Winged helix' DNA-binding domain"/>
    <property type="match status" value="1"/>
</dbReference>
<dbReference type="Pfam" id="PF01047">
    <property type="entry name" value="MarR"/>
    <property type="match status" value="1"/>
</dbReference>
<proteinExistence type="predicted"/>
<dbReference type="InterPro" id="IPR036388">
    <property type="entry name" value="WH-like_DNA-bd_sf"/>
</dbReference>
<dbReference type="PANTHER" id="PTHR42756">
    <property type="entry name" value="TRANSCRIPTIONAL REGULATOR, MARR"/>
    <property type="match status" value="1"/>
</dbReference>
<dbReference type="PROSITE" id="PS50995">
    <property type="entry name" value="HTH_MARR_2"/>
    <property type="match status" value="1"/>
</dbReference>
<comment type="caution">
    <text evidence="5">The sequence shown here is derived from an EMBL/GenBank/DDBJ whole genome shotgun (WGS) entry which is preliminary data.</text>
</comment>
<dbReference type="AlphaFoldDB" id="A0A9D2RS07"/>
<reference evidence="5" key="1">
    <citation type="journal article" date="2021" name="PeerJ">
        <title>Extensive microbial diversity within the chicken gut microbiome revealed by metagenomics and culture.</title>
        <authorList>
            <person name="Gilroy R."/>
            <person name="Ravi A."/>
            <person name="Getino M."/>
            <person name="Pursley I."/>
            <person name="Horton D.L."/>
            <person name="Alikhan N.F."/>
            <person name="Baker D."/>
            <person name="Gharbi K."/>
            <person name="Hall N."/>
            <person name="Watson M."/>
            <person name="Adriaenssens E.M."/>
            <person name="Foster-Nyarko E."/>
            <person name="Jarju S."/>
            <person name="Secka A."/>
            <person name="Antonio M."/>
            <person name="Oren A."/>
            <person name="Chaudhuri R.R."/>
            <person name="La Ragione R."/>
            <person name="Hildebrand F."/>
            <person name="Pallen M.J."/>
        </authorList>
    </citation>
    <scope>NUCLEOTIDE SEQUENCE</scope>
    <source>
        <strain evidence="5">ChiBcec18-1249</strain>
    </source>
</reference>
<dbReference type="CDD" id="cd00090">
    <property type="entry name" value="HTH_ARSR"/>
    <property type="match status" value="1"/>
</dbReference>
<dbReference type="InterPro" id="IPR000835">
    <property type="entry name" value="HTH_MarR-typ"/>
</dbReference>
<dbReference type="SMART" id="SM00347">
    <property type="entry name" value="HTH_MARR"/>
    <property type="match status" value="1"/>
</dbReference>
<dbReference type="GO" id="GO:0003700">
    <property type="term" value="F:DNA-binding transcription factor activity"/>
    <property type="evidence" value="ECO:0007669"/>
    <property type="project" value="InterPro"/>
</dbReference>
<evidence type="ECO:0000256" key="2">
    <source>
        <dbReference type="ARBA" id="ARBA00023125"/>
    </source>
</evidence>
<dbReference type="GO" id="GO:0003677">
    <property type="term" value="F:DNA binding"/>
    <property type="evidence" value="ECO:0007669"/>
    <property type="project" value="UniProtKB-KW"/>
</dbReference>